<evidence type="ECO:0000313" key="3">
    <source>
        <dbReference type="Proteomes" id="UP001054945"/>
    </source>
</evidence>
<dbReference type="AlphaFoldDB" id="A0AAV4R1B6"/>
<feature type="compositionally biased region" description="Polar residues" evidence="1">
    <location>
        <begin position="1"/>
        <end position="11"/>
    </location>
</feature>
<keyword evidence="3" id="KW-1185">Reference proteome</keyword>
<organism evidence="2 3">
    <name type="scientific">Caerostris extrusa</name>
    <name type="common">Bark spider</name>
    <name type="synonym">Caerostris bankana</name>
    <dbReference type="NCBI Taxonomy" id="172846"/>
    <lineage>
        <taxon>Eukaryota</taxon>
        <taxon>Metazoa</taxon>
        <taxon>Ecdysozoa</taxon>
        <taxon>Arthropoda</taxon>
        <taxon>Chelicerata</taxon>
        <taxon>Arachnida</taxon>
        <taxon>Araneae</taxon>
        <taxon>Araneomorphae</taxon>
        <taxon>Entelegynae</taxon>
        <taxon>Araneoidea</taxon>
        <taxon>Araneidae</taxon>
        <taxon>Caerostris</taxon>
    </lineage>
</organism>
<proteinExistence type="predicted"/>
<dbReference type="EMBL" id="BPLR01007045">
    <property type="protein sequence ID" value="GIY14081.1"/>
    <property type="molecule type" value="Genomic_DNA"/>
</dbReference>
<name>A0AAV4R1B6_CAEEX</name>
<dbReference type="Proteomes" id="UP001054945">
    <property type="component" value="Unassembled WGS sequence"/>
</dbReference>
<feature type="region of interest" description="Disordered" evidence="1">
    <location>
        <begin position="1"/>
        <end position="84"/>
    </location>
</feature>
<gene>
    <name evidence="2" type="ORF">CEXT_433291</name>
</gene>
<protein>
    <submittedName>
        <fullName evidence="2">Uncharacterized protein</fullName>
    </submittedName>
</protein>
<feature type="compositionally biased region" description="Basic and acidic residues" evidence="1">
    <location>
        <begin position="27"/>
        <end position="36"/>
    </location>
</feature>
<evidence type="ECO:0000313" key="2">
    <source>
        <dbReference type="EMBL" id="GIY14081.1"/>
    </source>
</evidence>
<comment type="caution">
    <text evidence="2">The sequence shown here is derived from an EMBL/GenBank/DDBJ whole genome shotgun (WGS) entry which is preliminary data.</text>
</comment>
<reference evidence="2 3" key="1">
    <citation type="submission" date="2021-06" db="EMBL/GenBank/DDBJ databases">
        <title>Caerostris extrusa draft genome.</title>
        <authorList>
            <person name="Kono N."/>
            <person name="Arakawa K."/>
        </authorList>
    </citation>
    <scope>NUCLEOTIDE SEQUENCE [LARGE SCALE GENOMIC DNA]</scope>
</reference>
<accession>A0AAV4R1B6</accession>
<sequence>MEGNESRQSPVINKGLGRGSLGFGEENGTKEHENQNKSRWHGRKMRVVQSPVIDKGLGRGSLAFERGEWDKKEQKTRKPTQMQM</sequence>
<evidence type="ECO:0000256" key="1">
    <source>
        <dbReference type="SAM" id="MobiDB-lite"/>
    </source>
</evidence>